<keyword evidence="2" id="KW-1015">Disulfide bond</keyword>
<feature type="domain" description="PKD" evidence="5">
    <location>
        <begin position="278"/>
        <end position="357"/>
    </location>
</feature>
<dbReference type="InterPro" id="IPR018114">
    <property type="entry name" value="TRYPSIN_HIS"/>
</dbReference>
<feature type="domain" description="PKD" evidence="5">
    <location>
        <begin position="427"/>
        <end position="506"/>
    </location>
</feature>
<dbReference type="SMART" id="SM00020">
    <property type="entry name" value="Tryp_SPc"/>
    <property type="match status" value="1"/>
</dbReference>
<dbReference type="EC" id="3.4.21.101" evidence="7"/>
<dbReference type="InterPro" id="IPR033116">
    <property type="entry name" value="TRYPSIN_SER"/>
</dbReference>
<evidence type="ECO:0000256" key="4">
    <source>
        <dbReference type="SAM" id="SignalP"/>
    </source>
</evidence>
<comment type="caution">
    <text evidence="7">The sequence shown here is derived from an EMBL/GenBank/DDBJ whole genome shotgun (WGS) entry which is preliminary data.</text>
</comment>
<keyword evidence="1 3" id="KW-0378">Hydrolase</keyword>
<dbReference type="InterPro" id="IPR003610">
    <property type="entry name" value="CBM5/12"/>
</dbReference>
<dbReference type="InterPro" id="IPR036573">
    <property type="entry name" value="CBM_sf_5/12"/>
</dbReference>
<dbReference type="GO" id="GO:0005975">
    <property type="term" value="P:carbohydrate metabolic process"/>
    <property type="evidence" value="ECO:0007669"/>
    <property type="project" value="InterPro"/>
</dbReference>
<evidence type="ECO:0000256" key="1">
    <source>
        <dbReference type="ARBA" id="ARBA00022801"/>
    </source>
</evidence>
<dbReference type="InterPro" id="IPR009003">
    <property type="entry name" value="Peptidase_S1_PA"/>
</dbReference>
<dbReference type="SMART" id="SM00495">
    <property type="entry name" value="ChtBD3"/>
    <property type="match status" value="2"/>
</dbReference>
<reference evidence="7 8" key="1">
    <citation type="submission" date="2014-08" db="EMBL/GenBank/DDBJ databases">
        <title>Genomic and Phenotypic Diversity of Colwellia psychrerythraea strains from Disparate Marine Basins.</title>
        <authorList>
            <person name="Techtmann S.M."/>
            <person name="Stelling S.C."/>
            <person name="Utturkar S.M."/>
            <person name="Alshibli N."/>
            <person name="Harris A."/>
            <person name="Brown S.D."/>
            <person name="Hazen T.C."/>
        </authorList>
    </citation>
    <scope>NUCLEOTIDE SEQUENCE [LARGE SCALE GENOMIC DNA]</scope>
    <source>
        <strain evidence="7 8">GAB14E</strain>
    </source>
</reference>
<dbReference type="Gene3D" id="2.60.40.10">
    <property type="entry name" value="Immunoglobulins"/>
    <property type="match status" value="2"/>
</dbReference>
<dbReference type="Pfam" id="PF02839">
    <property type="entry name" value="CBM_5_12"/>
    <property type="match status" value="2"/>
</dbReference>
<dbReference type="PATRIC" id="fig|28229.3.peg.4619"/>
<dbReference type="PROSITE" id="PS00134">
    <property type="entry name" value="TRYPSIN_HIS"/>
    <property type="match status" value="1"/>
</dbReference>
<dbReference type="PROSITE" id="PS50240">
    <property type="entry name" value="TRYPSIN_DOM"/>
    <property type="match status" value="1"/>
</dbReference>
<dbReference type="Pfam" id="PF18911">
    <property type="entry name" value="PKD_4"/>
    <property type="match status" value="2"/>
</dbReference>
<proteinExistence type="predicted"/>
<sequence>MKNLFKENKQSRAILSLSVLATTLALCSTSVQANEVTPQVVGGSETTPYSRPYQVALLMNGRQGCGGTLISKDWVLTAGHCLDSASTSNLTVKIGAHSMSAGDGTTHSVSQIISHENWRGASNITSGYDIAVLRLATPASSSITPASLPTQVIADQIASVGQYVTVSGWGLTYGGSRTPSDKLREVALPVISNSSCSSQLGANVDSGVICGGGPNGTSACNGDSGGPYAIQSGGKYYSIGTVSWGKNCVGATAFTRTTAYLAWIESKTGVKPDDGTVIDEAPEARFSSSVNGNTVSFSNNSTDDKGIASSSWSFGDATSSSATNPVHTYDNAGSYTVTLTVTDTKGQTDSTAASVIIAGDTCPSLATSEQAYPAWSASASYTIADKVSHQGINYEATWWSTGAVPTIYTNVWKVIGDDGGDDQCPDENEVPVASFSVSTNELTASFSNSSSDDKAVVSNSWNFGDGVTSSTANPTHTYAADGSYNVVLTVMDSEGLSNTVSKVVVVSGDVIVDPGCDGISAWSSSTSYALGDKVSYNGKKYDAIWWSTGASPEIFSNVWTFTGVCQ</sequence>
<dbReference type="GO" id="GO:0005576">
    <property type="term" value="C:extracellular region"/>
    <property type="evidence" value="ECO:0007669"/>
    <property type="project" value="InterPro"/>
</dbReference>
<feature type="signal peptide" evidence="4">
    <location>
        <begin position="1"/>
        <end position="33"/>
    </location>
</feature>
<keyword evidence="3" id="KW-0645">Protease</keyword>
<dbReference type="InterPro" id="IPR022409">
    <property type="entry name" value="PKD/Chitinase_dom"/>
</dbReference>
<dbReference type="CDD" id="cd00146">
    <property type="entry name" value="PKD"/>
    <property type="match status" value="2"/>
</dbReference>
<dbReference type="CDD" id="cd12215">
    <property type="entry name" value="ChiC_BD"/>
    <property type="match status" value="2"/>
</dbReference>
<gene>
    <name evidence="7" type="ORF">GAB14E_4635</name>
</gene>
<evidence type="ECO:0000259" key="6">
    <source>
        <dbReference type="PROSITE" id="PS50240"/>
    </source>
</evidence>
<dbReference type="InterPro" id="IPR051487">
    <property type="entry name" value="Ser/Thr_Proteases_Immune/Dev"/>
</dbReference>
<dbReference type="InterPro" id="IPR001314">
    <property type="entry name" value="Peptidase_S1A"/>
</dbReference>
<organism evidence="7 8">
    <name type="scientific">Colwellia psychrerythraea</name>
    <name type="common">Vibrio psychroerythus</name>
    <dbReference type="NCBI Taxonomy" id="28229"/>
    <lineage>
        <taxon>Bacteria</taxon>
        <taxon>Pseudomonadati</taxon>
        <taxon>Pseudomonadota</taxon>
        <taxon>Gammaproteobacteria</taxon>
        <taxon>Alteromonadales</taxon>
        <taxon>Colwelliaceae</taxon>
        <taxon>Colwellia</taxon>
    </lineage>
</organism>
<dbReference type="RefSeq" id="WP_052094139.1">
    <property type="nucleotide sequence ID" value="NZ_JQEC01000074.1"/>
</dbReference>
<dbReference type="PROSITE" id="PS00135">
    <property type="entry name" value="TRYPSIN_SER"/>
    <property type="match status" value="1"/>
</dbReference>
<dbReference type="Gene3D" id="2.10.10.20">
    <property type="entry name" value="Carbohydrate-binding module superfamily 5/12"/>
    <property type="match status" value="2"/>
</dbReference>
<dbReference type="GO" id="GO:0004252">
    <property type="term" value="F:serine-type endopeptidase activity"/>
    <property type="evidence" value="ECO:0007669"/>
    <property type="project" value="UniProtKB-EC"/>
</dbReference>
<dbReference type="GO" id="GO:0004553">
    <property type="term" value="F:hydrolase activity, hydrolyzing O-glycosyl compounds"/>
    <property type="evidence" value="ECO:0007669"/>
    <property type="project" value="InterPro"/>
</dbReference>
<dbReference type="InterPro" id="IPR013783">
    <property type="entry name" value="Ig-like_fold"/>
</dbReference>
<evidence type="ECO:0000313" key="7">
    <source>
        <dbReference type="EMBL" id="KGJ86808.1"/>
    </source>
</evidence>
<dbReference type="PRINTS" id="PR00722">
    <property type="entry name" value="CHYMOTRYPSIN"/>
</dbReference>
<dbReference type="InterPro" id="IPR035986">
    <property type="entry name" value="PKD_dom_sf"/>
</dbReference>
<dbReference type="SUPFAM" id="SSF51055">
    <property type="entry name" value="Carbohydrate binding domain"/>
    <property type="match status" value="2"/>
</dbReference>
<dbReference type="EC" id="3.4.21.4" evidence="7"/>
<dbReference type="CDD" id="cd00190">
    <property type="entry name" value="Tryp_SPc"/>
    <property type="match status" value="1"/>
</dbReference>
<evidence type="ECO:0000256" key="2">
    <source>
        <dbReference type="ARBA" id="ARBA00023157"/>
    </source>
</evidence>
<dbReference type="SUPFAM" id="SSF50494">
    <property type="entry name" value="Trypsin-like serine proteases"/>
    <property type="match status" value="1"/>
</dbReference>
<dbReference type="InterPro" id="IPR001254">
    <property type="entry name" value="Trypsin_dom"/>
</dbReference>
<dbReference type="InterPro" id="IPR043504">
    <property type="entry name" value="Peptidase_S1_PA_chymotrypsin"/>
</dbReference>
<dbReference type="Pfam" id="PF00089">
    <property type="entry name" value="Trypsin"/>
    <property type="match status" value="1"/>
</dbReference>
<dbReference type="SUPFAM" id="SSF49299">
    <property type="entry name" value="PKD domain"/>
    <property type="match status" value="2"/>
</dbReference>
<dbReference type="EMBL" id="JQEC01000074">
    <property type="protein sequence ID" value="KGJ86808.1"/>
    <property type="molecule type" value="Genomic_DNA"/>
</dbReference>
<keyword evidence="3" id="KW-0720">Serine protease</keyword>
<dbReference type="PROSITE" id="PS50093">
    <property type="entry name" value="PKD"/>
    <property type="match status" value="2"/>
</dbReference>
<dbReference type="Proteomes" id="UP000029868">
    <property type="component" value="Unassembled WGS sequence"/>
</dbReference>
<feature type="domain" description="Peptidase S1" evidence="6">
    <location>
        <begin position="40"/>
        <end position="269"/>
    </location>
</feature>
<feature type="chain" id="PRO_5001956634" evidence="4">
    <location>
        <begin position="34"/>
        <end position="566"/>
    </location>
</feature>
<name>A0A099KB29_COLPS</name>
<evidence type="ECO:0000256" key="3">
    <source>
        <dbReference type="RuleBase" id="RU363034"/>
    </source>
</evidence>
<dbReference type="OrthoDB" id="6278496at2"/>
<dbReference type="AlphaFoldDB" id="A0A099KB29"/>
<evidence type="ECO:0000313" key="8">
    <source>
        <dbReference type="Proteomes" id="UP000029868"/>
    </source>
</evidence>
<dbReference type="FunFam" id="2.40.10.10:FF:000068">
    <property type="entry name" value="transmembrane protease serine 2"/>
    <property type="match status" value="1"/>
</dbReference>
<dbReference type="PANTHER" id="PTHR24256">
    <property type="entry name" value="TRYPTASE-RELATED"/>
    <property type="match status" value="1"/>
</dbReference>
<dbReference type="InterPro" id="IPR000601">
    <property type="entry name" value="PKD_dom"/>
</dbReference>
<accession>A0A099KB29</accession>
<evidence type="ECO:0000259" key="5">
    <source>
        <dbReference type="PROSITE" id="PS50093"/>
    </source>
</evidence>
<keyword evidence="4" id="KW-0732">Signal</keyword>
<dbReference type="GO" id="GO:0030246">
    <property type="term" value="F:carbohydrate binding"/>
    <property type="evidence" value="ECO:0007669"/>
    <property type="project" value="InterPro"/>
</dbReference>
<dbReference type="SMART" id="SM00089">
    <property type="entry name" value="PKD"/>
    <property type="match status" value="2"/>
</dbReference>
<protein>
    <submittedName>
        <fullName evidence="7">Trypsin, Xanthomonalisin</fullName>
        <ecNumber evidence="7">3.4.21.101</ecNumber>
        <ecNumber evidence="7">3.4.21.4</ecNumber>
    </submittedName>
</protein>
<dbReference type="Gene3D" id="2.40.10.10">
    <property type="entry name" value="Trypsin-like serine proteases"/>
    <property type="match status" value="1"/>
</dbReference>
<dbReference type="GO" id="GO:0006508">
    <property type="term" value="P:proteolysis"/>
    <property type="evidence" value="ECO:0007669"/>
    <property type="project" value="UniProtKB-KW"/>
</dbReference>